<dbReference type="EMBL" id="OOIN01000039">
    <property type="protein sequence ID" value="SPO31599.1"/>
    <property type="molecule type" value="Genomic_DNA"/>
</dbReference>
<dbReference type="Proteomes" id="UP000324022">
    <property type="component" value="Unassembled WGS sequence"/>
</dbReference>
<feature type="compositionally biased region" description="Low complexity" evidence="1">
    <location>
        <begin position="26"/>
        <end position="37"/>
    </location>
</feature>
<dbReference type="AlphaFoldDB" id="A0A5C3EQN4"/>
<proteinExistence type="predicted"/>
<sequence>MFLPRKLQKRAHPSRTAQSSQDRAKIAAAAKSKTSSTEGDNHIETSLSASSPGLDDHHELSAVSSQNSSAAAHHEAQKTTASSAEAAKLDRLVEFLFLRLSPLSLALYSHEERHQRGTTPKTDLIANIISAIEAQPEGRSTKEHHDAAGRTPSIHFARLLNLIPGLATRCKSISLLSQALQAMRDGPAAAWFTLHADKFQLEWLPTYTHITRQLHTAIGSRLQKSSLMDLTLPRLVYIESIPPRIRTRSHAASYLINLINSLTATNDNAAILAVLEPSLVDRHLMAESSSSPSAAALEDRWISGRGVFLLDSPKSVESLCRTYQWHLADRVLATDAPQKKQQPIRCLDWAKWIEMKQLYLEQQQQQLTRQRSEDPADSSVRCNSQWVTSNADKTAESIERKRPSSPTPIHNHSDSWFLGTILTLNLLHPKPTTLAIPSFTSTSELTPTFFNRHLKPQLEKPVPESISYIHTLPIDNETVVAIRTSHRHLATRLLCNFPELRRMHEAEEQTYWTELPIKVRTAAHNRILALDYKFTSHASTH</sequence>
<name>A0A5C3EQN4_9BASI</name>
<evidence type="ECO:0000256" key="1">
    <source>
        <dbReference type="SAM" id="MobiDB-lite"/>
    </source>
</evidence>
<organism evidence="2 3">
    <name type="scientific">Ustilago trichophora</name>
    <dbReference type="NCBI Taxonomy" id="86804"/>
    <lineage>
        <taxon>Eukaryota</taxon>
        <taxon>Fungi</taxon>
        <taxon>Dikarya</taxon>
        <taxon>Basidiomycota</taxon>
        <taxon>Ustilaginomycotina</taxon>
        <taxon>Ustilaginomycetes</taxon>
        <taxon>Ustilaginales</taxon>
        <taxon>Ustilaginaceae</taxon>
        <taxon>Ustilago</taxon>
    </lineage>
</organism>
<reference evidence="2 3" key="1">
    <citation type="submission" date="2018-03" db="EMBL/GenBank/DDBJ databases">
        <authorList>
            <person name="Guldener U."/>
        </authorList>
    </citation>
    <scope>NUCLEOTIDE SEQUENCE [LARGE SCALE GENOMIC DNA]</scope>
    <source>
        <strain evidence="2 3">NBRC100155</strain>
    </source>
</reference>
<accession>A0A5C3EQN4</accession>
<evidence type="ECO:0000313" key="2">
    <source>
        <dbReference type="EMBL" id="SPO31599.1"/>
    </source>
</evidence>
<protein>
    <submittedName>
        <fullName evidence="2">Uncharacterized protein</fullName>
    </submittedName>
</protein>
<feature type="region of interest" description="Disordered" evidence="1">
    <location>
        <begin position="1"/>
        <end position="84"/>
    </location>
</feature>
<feature type="compositionally biased region" description="Basic residues" evidence="1">
    <location>
        <begin position="1"/>
        <end position="13"/>
    </location>
</feature>
<evidence type="ECO:0000313" key="3">
    <source>
        <dbReference type="Proteomes" id="UP000324022"/>
    </source>
</evidence>
<dbReference type="OrthoDB" id="2549635at2759"/>
<feature type="compositionally biased region" description="Low complexity" evidence="1">
    <location>
        <begin position="61"/>
        <end position="71"/>
    </location>
</feature>
<keyword evidence="3" id="KW-1185">Reference proteome</keyword>
<gene>
    <name evidence="2" type="ORF">UTRI_06373_B</name>
</gene>